<dbReference type="SMART" id="SM00066">
    <property type="entry name" value="GAL4"/>
    <property type="match status" value="1"/>
</dbReference>
<evidence type="ECO:0000256" key="2">
    <source>
        <dbReference type="SAM" id="MobiDB-lite"/>
    </source>
</evidence>
<dbReference type="InterPro" id="IPR001138">
    <property type="entry name" value="Zn2Cys6_DnaBD"/>
</dbReference>
<proteinExistence type="predicted"/>
<dbReference type="SUPFAM" id="SSF57701">
    <property type="entry name" value="Zn2/Cys6 DNA-binding domain"/>
    <property type="match status" value="1"/>
</dbReference>
<accession>A0AAD7HE46</accession>
<feature type="compositionally biased region" description="Low complexity" evidence="2">
    <location>
        <begin position="44"/>
        <end position="65"/>
    </location>
</feature>
<feature type="region of interest" description="Disordered" evidence="2">
    <location>
        <begin position="113"/>
        <end position="136"/>
    </location>
</feature>
<protein>
    <recommendedName>
        <fullName evidence="3">Zn(2)-C6 fungal-type domain-containing protein</fullName>
    </recommendedName>
</protein>
<dbReference type="GO" id="GO:0000981">
    <property type="term" value="F:DNA-binding transcription factor activity, RNA polymerase II-specific"/>
    <property type="evidence" value="ECO:0007669"/>
    <property type="project" value="InterPro"/>
</dbReference>
<feature type="region of interest" description="Disordered" evidence="2">
    <location>
        <begin position="30"/>
        <end position="66"/>
    </location>
</feature>
<dbReference type="InterPro" id="IPR036864">
    <property type="entry name" value="Zn2-C6_fun-type_DNA-bd_sf"/>
</dbReference>
<sequence length="289" mass="31195">MGSFLHVSHFRVSVVSTTLQLFKCCDRSSRRGMPPHKKMEPDCSQISFSSTMSSSGKSKKSTQTTSKRRRAFVACSNCRKRKIKCVTASDADDDPCTRCSQKGLTCEYAAVSENDSASESSRPNTPSAWYPSQANPPQNAYASIPQFLGTAPALPRGMNHPQAAGTQFYLSGEIPSSSYPYRPYSAAGHTHQPAQPRPQGSFPYTTHPHTAVPHMQSAPPGEAQFYPGWGGQGTHYPSAAPDNGSFYSPGYGQAYAPQGQPANAVYDWLSRISCVCPPGPCYCGANFGQ</sequence>
<dbReference type="GO" id="GO:0008270">
    <property type="term" value="F:zinc ion binding"/>
    <property type="evidence" value="ECO:0007669"/>
    <property type="project" value="InterPro"/>
</dbReference>
<keyword evidence="5" id="KW-1185">Reference proteome</keyword>
<comment type="caution">
    <text evidence="4">The sequence shown here is derived from an EMBL/GenBank/DDBJ whole genome shotgun (WGS) entry which is preliminary data.</text>
</comment>
<name>A0AAD7HE46_9AGAR</name>
<dbReference type="EMBL" id="JARJLG010000307">
    <property type="protein sequence ID" value="KAJ7718358.1"/>
    <property type="molecule type" value="Genomic_DNA"/>
</dbReference>
<dbReference type="AlphaFoldDB" id="A0AAD7HE46"/>
<feature type="domain" description="Zn(2)-C6 fungal-type" evidence="3">
    <location>
        <begin position="74"/>
        <end position="108"/>
    </location>
</feature>
<evidence type="ECO:0000313" key="5">
    <source>
        <dbReference type="Proteomes" id="UP001215280"/>
    </source>
</evidence>
<evidence type="ECO:0000259" key="3">
    <source>
        <dbReference type="PROSITE" id="PS50048"/>
    </source>
</evidence>
<feature type="region of interest" description="Disordered" evidence="2">
    <location>
        <begin position="183"/>
        <end position="230"/>
    </location>
</feature>
<dbReference type="Pfam" id="PF00172">
    <property type="entry name" value="Zn_clus"/>
    <property type="match status" value="1"/>
</dbReference>
<dbReference type="PROSITE" id="PS00463">
    <property type="entry name" value="ZN2_CY6_FUNGAL_1"/>
    <property type="match status" value="1"/>
</dbReference>
<evidence type="ECO:0000313" key="4">
    <source>
        <dbReference type="EMBL" id="KAJ7718358.1"/>
    </source>
</evidence>
<keyword evidence="1" id="KW-0539">Nucleus</keyword>
<reference evidence="4" key="1">
    <citation type="submission" date="2023-03" db="EMBL/GenBank/DDBJ databases">
        <title>Massive genome expansion in bonnet fungi (Mycena s.s.) driven by repeated elements and novel gene families across ecological guilds.</title>
        <authorList>
            <consortium name="Lawrence Berkeley National Laboratory"/>
            <person name="Harder C.B."/>
            <person name="Miyauchi S."/>
            <person name="Viragh M."/>
            <person name="Kuo A."/>
            <person name="Thoen E."/>
            <person name="Andreopoulos B."/>
            <person name="Lu D."/>
            <person name="Skrede I."/>
            <person name="Drula E."/>
            <person name="Henrissat B."/>
            <person name="Morin E."/>
            <person name="Kohler A."/>
            <person name="Barry K."/>
            <person name="LaButti K."/>
            <person name="Morin E."/>
            <person name="Salamov A."/>
            <person name="Lipzen A."/>
            <person name="Mereny Z."/>
            <person name="Hegedus B."/>
            <person name="Baldrian P."/>
            <person name="Stursova M."/>
            <person name="Weitz H."/>
            <person name="Taylor A."/>
            <person name="Grigoriev I.V."/>
            <person name="Nagy L.G."/>
            <person name="Martin F."/>
            <person name="Kauserud H."/>
        </authorList>
    </citation>
    <scope>NUCLEOTIDE SEQUENCE</scope>
    <source>
        <strain evidence="4">CBHHK188m</strain>
    </source>
</reference>
<organism evidence="4 5">
    <name type="scientific">Mycena maculata</name>
    <dbReference type="NCBI Taxonomy" id="230809"/>
    <lineage>
        <taxon>Eukaryota</taxon>
        <taxon>Fungi</taxon>
        <taxon>Dikarya</taxon>
        <taxon>Basidiomycota</taxon>
        <taxon>Agaricomycotina</taxon>
        <taxon>Agaricomycetes</taxon>
        <taxon>Agaricomycetidae</taxon>
        <taxon>Agaricales</taxon>
        <taxon>Marasmiineae</taxon>
        <taxon>Mycenaceae</taxon>
        <taxon>Mycena</taxon>
    </lineage>
</organism>
<dbReference type="PANTHER" id="PTHR31668">
    <property type="entry name" value="GLUCOSE TRANSPORT TRANSCRIPTION REGULATOR RGT1-RELATED-RELATED"/>
    <property type="match status" value="1"/>
</dbReference>
<dbReference type="InterPro" id="IPR050797">
    <property type="entry name" value="Carb_Metab_Trans_Reg"/>
</dbReference>
<dbReference type="Gene3D" id="4.10.240.10">
    <property type="entry name" value="Zn(2)-C6 fungal-type DNA-binding domain"/>
    <property type="match status" value="1"/>
</dbReference>
<evidence type="ECO:0000256" key="1">
    <source>
        <dbReference type="ARBA" id="ARBA00023242"/>
    </source>
</evidence>
<dbReference type="PROSITE" id="PS50048">
    <property type="entry name" value="ZN2_CY6_FUNGAL_2"/>
    <property type="match status" value="1"/>
</dbReference>
<dbReference type="CDD" id="cd00067">
    <property type="entry name" value="GAL4"/>
    <property type="match status" value="1"/>
</dbReference>
<gene>
    <name evidence="4" type="ORF">DFH07DRAFT_333863</name>
</gene>
<dbReference type="Proteomes" id="UP001215280">
    <property type="component" value="Unassembled WGS sequence"/>
</dbReference>